<reference evidence="3" key="1">
    <citation type="journal article" date="2019" name="Int. J. Syst. Evol. Microbiol.">
        <title>The Global Catalogue of Microorganisms (GCM) 10K type strain sequencing project: providing services to taxonomists for standard genome sequencing and annotation.</title>
        <authorList>
            <consortium name="The Broad Institute Genomics Platform"/>
            <consortium name="The Broad Institute Genome Sequencing Center for Infectious Disease"/>
            <person name="Wu L."/>
            <person name="Ma J."/>
        </authorList>
    </citation>
    <scope>NUCLEOTIDE SEQUENCE [LARGE SCALE GENOMIC DNA]</scope>
    <source>
        <strain evidence="3">CCM 7480</strain>
    </source>
</reference>
<dbReference type="EMBL" id="JBHRVV010000001">
    <property type="protein sequence ID" value="MFC3457610.1"/>
    <property type="molecule type" value="Genomic_DNA"/>
</dbReference>
<sequence length="139" mass="14815">MAAIAACVMAQSVPAGTIHKCTINGKVSYGDQPCAAGTGVELAIQAAPPPDKLATEKLAADKLRLASLEKDRAAADVRDERERQRAAKAAGALRQKCERLRLKQKWSEEDLRKLRGDALANARLKAGRQAEALAVECPA</sequence>
<keyword evidence="3" id="KW-1185">Reference proteome</keyword>
<protein>
    <submittedName>
        <fullName evidence="2">DUF4124 domain-containing protein</fullName>
    </submittedName>
</protein>
<name>A0ABV7PEL0_9BURK</name>
<dbReference type="Pfam" id="PF13511">
    <property type="entry name" value="DUF4124"/>
    <property type="match status" value="1"/>
</dbReference>
<dbReference type="InterPro" id="IPR025392">
    <property type="entry name" value="DUF4124"/>
</dbReference>
<evidence type="ECO:0000313" key="3">
    <source>
        <dbReference type="Proteomes" id="UP001595665"/>
    </source>
</evidence>
<gene>
    <name evidence="2" type="ORF">ACFOPH_05035</name>
</gene>
<feature type="domain" description="DUF4124" evidence="1">
    <location>
        <begin position="5"/>
        <end position="56"/>
    </location>
</feature>
<evidence type="ECO:0000259" key="1">
    <source>
        <dbReference type="Pfam" id="PF13511"/>
    </source>
</evidence>
<organism evidence="2 3">
    <name type="scientific">Massilia haematophila</name>
    <dbReference type="NCBI Taxonomy" id="457923"/>
    <lineage>
        <taxon>Bacteria</taxon>
        <taxon>Pseudomonadati</taxon>
        <taxon>Pseudomonadota</taxon>
        <taxon>Betaproteobacteria</taxon>
        <taxon>Burkholderiales</taxon>
        <taxon>Oxalobacteraceae</taxon>
        <taxon>Telluria group</taxon>
        <taxon>Massilia</taxon>
    </lineage>
</organism>
<dbReference type="RefSeq" id="WP_379733938.1">
    <property type="nucleotide sequence ID" value="NZ_JBHRVV010000001.1"/>
</dbReference>
<accession>A0ABV7PEL0</accession>
<proteinExistence type="predicted"/>
<comment type="caution">
    <text evidence="2">The sequence shown here is derived from an EMBL/GenBank/DDBJ whole genome shotgun (WGS) entry which is preliminary data.</text>
</comment>
<dbReference type="Proteomes" id="UP001595665">
    <property type="component" value="Unassembled WGS sequence"/>
</dbReference>
<evidence type="ECO:0000313" key="2">
    <source>
        <dbReference type="EMBL" id="MFC3457610.1"/>
    </source>
</evidence>